<dbReference type="InterPro" id="IPR051680">
    <property type="entry name" value="ATP-dep_Glu-Cys_Ligase-2"/>
</dbReference>
<dbReference type="PANTHER" id="PTHR34595:SF2">
    <property type="entry name" value="BLR2978 PROTEIN"/>
    <property type="match status" value="1"/>
</dbReference>
<evidence type="ECO:0000313" key="4">
    <source>
        <dbReference type="Proteomes" id="UP001589858"/>
    </source>
</evidence>
<dbReference type="InterPro" id="IPR007296">
    <property type="entry name" value="DUF403"/>
</dbReference>
<comment type="caution">
    <text evidence="3">The sequence shown here is derived from an EMBL/GenBank/DDBJ whole genome shotgun (WGS) entry which is preliminary data.</text>
</comment>
<dbReference type="InterPro" id="IPR025841">
    <property type="entry name" value="CP_ATPgrasp_2"/>
</dbReference>
<dbReference type="Gene3D" id="3.40.50.11290">
    <property type="match status" value="1"/>
</dbReference>
<organism evidence="3 4">
    <name type="scientific">Novosphingobium clariflavum</name>
    <dbReference type="NCBI Taxonomy" id="2029884"/>
    <lineage>
        <taxon>Bacteria</taxon>
        <taxon>Pseudomonadati</taxon>
        <taxon>Pseudomonadota</taxon>
        <taxon>Alphaproteobacteria</taxon>
        <taxon>Sphingomonadales</taxon>
        <taxon>Sphingomonadaceae</taxon>
        <taxon>Novosphingobium</taxon>
    </lineage>
</organism>
<gene>
    <name evidence="3" type="ORF">ACFFF8_09470</name>
</gene>
<proteinExistence type="predicted"/>
<protein>
    <submittedName>
        <fullName evidence="3">Circularly permuted type 2 ATP-grasp protein</fullName>
    </submittedName>
</protein>
<dbReference type="Proteomes" id="UP001589858">
    <property type="component" value="Unassembled WGS sequence"/>
</dbReference>
<sequence>MAAAPPPGLTDSPPGWLDAYPVPVSGGDLFGDAADPVAARWRAVACGLAALSEGDPAALQETATRNAADLGLTFRVTGEEEERAWPLNAMPVVIGAGEWEVIERGLIQRAELFEHLAADIYSDQRMVREGHLPAAAIAGSPFFARKMLDPARRLGAEQAHPHFIQVYSADLARGPRGQWRVLQDRVRIASGIGYALENRLAMTRLAGHLLADQQVRRIVDFFAVMREGMIAACGREAPRIALLTPGRFNQTYAEQAHLARYLGFPLVEGRDLSVVEDRLWVGTIAGPKRVDSIWRWINTTSLDPLAFDARSQLGVANLFEAWARGGVGMINWPGTEVLESPAFAAFMPRLCKVLLGEEPILPNIATWWCGQAAESATVAGRLAELAVLPAFGQPVEALERREPVAGADLDSAQRGALLEALARRPMDYCGQEIVHLSTAPAIVGGEVVPRPFTVRAFVARDADGNWTVMPGGFARLAASQALPTSLMGEGEISADVWVVDEAPSPAQFTLRTLTEPPISRGGGILASQAADNLYWFGRYNERAQLVTRVLRALLDGSVEVDGGPAEQGGVVGALVGLLGETGSIASPDETPGAAADVQAICAAVLAEASLPGGVTALLRRRQAVGLALRERFARDFWRLVSQAVPQVDLHRPATLLGAVRSLTEHFSALAGLVSENMVRSAAWRFLEIGQRIERAQGICRMVRRLGDAASPAGPDGPDGTGALGVLLDVCDSQIIYRTRYLTGPMAGPVRDLLLLDPDNPRALVFQIAGVVEHLAALPSVRDDNLPEAPMRAARALLGRLQAAAAQDMSSLALAEIEQELYGLSDAISARYFLQFDPEQAERRTALL</sequence>
<evidence type="ECO:0000259" key="1">
    <source>
        <dbReference type="Pfam" id="PF04168"/>
    </source>
</evidence>
<dbReference type="SUPFAM" id="SSF56059">
    <property type="entry name" value="Glutathione synthetase ATP-binding domain-like"/>
    <property type="match status" value="1"/>
</dbReference>
<accession>A0ABV6S7W0</accession>
<feature type="domain" description="Circularly permuted ATP-grasp type 2" evidence="2">
    <location>
        <begin position="91"/>
        <end position="477"/>
    </location>
</feature>
<dbReference type="Pfam" id="PF04168">
    <property type="entry name" value="Alpha-E"/>
    <property type="match status" value="1"/>
</dbReference>
<reference evidence="3 4" key="1">
    <citation type="submission" date="2024-09" db="EMBL/GenBank/DDBJ databases">
        <authorList>
            <person name="Sun Q."/>
            <person name="Mori K."/>
        </authorList>
    </citation>
    <scope>NUCLEOTIDE SEQUENCE [LARGE SCALE GENOMIC DNA]</scope>
    <source>
        <strain evidence="3 4">CICC 11035S</strain>
    </source>
</reference>
<keyword evidence="4" id="KW-1185">Reference proteome</keyword>
<dbReference type="EMBL" id="JBHLTM010000029">
    <property type="protein sequence ID" value="MFC0684822.1"/>
    <property type="molecule type" value="Genomic_DNA"/>
</dbReference>
<feature type="domain" description="DUF403" evidence="1">
    <location>
        <begin position="525"/>
        <end position="832"/>
    </location>
</feature>
<dbReference type="RefSeq" id="WP_267222342.1">
    <property type="nucleotide sequence ID" value="NZ_JAPCWC010000015.1"/>
</dbReference>
<dbReference type="PANTHER" id="PTHR34595">
    <property type="entry name" value="BLR5612 PROTEIN"/>
    <property type="match status" value="1"/>
</dbReference>
<dbReference type="Pfam" id="PF14403">
    <property type="entry name" value="CP_ATPgrasp_2"/>
    <property type="match status" value="1"/>
</dbReference>
<evidence type="ECO:0000259" key="2">
    <source>
        <dbReference type="Pfam" id="PF14403"/>
    </source>
</evidence>
<name>A0ABV6S7W0_9SPHN</name>
<evidence type="ECO:0000313" key="3">
    <source>
        <dbReference type="EMBL" id="MFC0684822.1"/>
    </source>
</evidence>